<dbReference type="InterPro" id="IPR019405">
    <property type="entry name" value="Lactonase_7-beta_prop"/>
</dbReference>
<evidence type="ECO:0000259" key="1">
    <source>
        <dbReference type="Pfam" id="PF16640"/>
    </source>
</evidence>
<comment type="caution">
    <text evidence="2">The sequence shown here is derived from an EMBL/GenBank/DDBJ whole genome shotgun (WGS) entry which is preliminary data.</text>
</comment>
<dbReference type="InterPro" id="IPR051200">
    <property type="entry name" value="Host-pathogen_enzymatic-act"/>
</dbReference>
<feature type="domain" description="Bacterial Ig-like" evidence="1">
    <location>
        <begin position="332"/>
        <end position="418"/>
    </location>
</feature>
<dbReference type="PANTHER" id="PTHR47197">
    <property type="entry name" value="PROTEIN NIRF"/>
    <property type="match status" value="1"/>
</dbReference>
<accession>A0ABV3K3Q3</accession>
<reference evidence="2 3" key="1">
    <citation type="submission" date="2024-06" db="EMBL/GenBank/DDBJ databases">
        <title>The Natural Products Discovery Center: Release of the First 8490 Sequenced Strains for Exploring Actinobacteria Biosynthetic Diversity.</title>
        <authorList>
            <person name="Kalkreuter E."/>
            <person name="Kautsar S.A."/>
            <person name="Yang D."/>
            <person name="Bader C.D."/>
            <person name="Teijaro C.N."/>
            <person name="Fluegel L."/>
            <person name="Davis C.M."/>
            <person name="Simpson J.R."/>
            <person name="Lauterbach L."/>
            <person name="Steele A.D."/>
            <person name="Gui C."/>
            <person name="Meng S."/>
            <person name="Li G."/>
            <person name="Viehrig K."/>
            <person name="Ye F."/>
            <person name="Su P."/>
            <person name="Kiefer A.F."/>
            <person name="Nichols A."/>
            <person name="Cepeda A.J."/>
            <person name="Yan W."/>
            <person name="Fan B."/>
            <person name="Jiang Y."/>
            <person name="Adhikari A."/>
            <person name="Zheng C.-J."/>
            <person name="Schuster L."/>
            <person name="Cowan T.M."/>
            <person name="Smanski M.J."/>
            <person name="Chevrette M.G."/>
            <person name="De Carvalho L.P.S."/>
            <person name="Shen B."/>
        </authorList>
    </citation>
    <scope>NUCLEOTIDE SEQUENCE [LARGE SCALE GENOMIC DNA]</scope>
    <source>
        <strain evidence="2 3">NPDC052347</strain>
    </source>
</reference>
<dbReference type="Proteomes" id="UP001552594">
    <property type="component" value="Unassembled WGS sequence"/>
</dbReference>
<dbReference type="InterPro" id="IPR032109">
    <property type="entry name" value="Big_3_5"/>
</dbReference>
<proteinExistence type="predicted"/>
<name>A0ABV3K3Q3_STRON</name>
<dbReference type="Gene3D" id="2.60.40.10">
    <property type="entry name" value="Immunoglobulins"/>
    <property type="match status" value="2"/>
</dbReference>
<organism evidence="2 3">
    <name type="scientific">Streptomyces orinoci</name>
    <name type="common">Streptoverticillium orinoci</name>
    <dbReference type="NCBI Taxonomy" id="67339"/>
    <lineage>
        <taxon>Bacteria</taxon>
        <taxon>Bacillati</taxon>
        <taxon>Actinomycetota</taxon>
        <taxon>Actinomycetes</taxon>
        <taxon>Kitasatosporales</taxon>
        <taxon>Streptomycetaceae</taxon>
        <taxon>Streptomyces</taxon>
    </lineage>
</organism>
<dbReference type="NCBIfam" id="TIGR02276">
    <property type="entry name" value="beta_rpt_yvtn"/>
    <property type="match status" value="6"/>
</dbReference>
<dbReference type="SUPFAM" id="SSF50974">
    <property type="entry name" value="Nitrous oxide reductase, N-terminal domain"/>
    <property type="match status" value="1"/>
</dbReference>
<dbReference type="EMBL" id="JBFAUK010000014">
    <property type="protein sequence ID" value="MEV5508435.1"/>
    <property type="molecule type" value="Genomic_DNA"/>
</dbReference>
<evidence type="ECO:0000313" key="3">
    <source>
        <dbReference type="Proteomes" id="UP001552594"/>
    </source>
</evidence>
<evidence type="ECO:0000313" key="2">
    <source>
        <dbReference type="EMBL" id="MEV5508435.1"/>
    </source>
</evidence>
<dbReference type="RefSeq" id="WP_109278053.1">
    <property type="nucleotide sequence ID" value="NZ_JBFAUK010000014.1"/>
</dbReference>
<dbReference type="InterPro" id="IPR011964">
    <property type="entry name" value="YVTN_b-propeller_repeat"/>
</dbReference>
<dbReference type="InterPro" id="IPR013783">
    <property type="entry name" value="Ig-like_fold"/>
</dbReference>
<dbReference type="InterPro" id="IPR011045">
    <property type="entry name" value="N2O_reductase_N"/>
</dbReference>
<dbReference type="InterPro" id="IPR015943">
    <property type="entry name" value="WD40/YVTN_repeat-like_dom_sf"/>
</dbReference>
<dbReference type="Pfam" id="PF16640">
    <property type="entry name" value="Big_3_5"/>
    <property type="match status" value="2"/>
</dbReference>
<feature type="domain" description="Bacterial Ig-like" evidence="1">
    <location>
        <begin position="427"/>
        <end position="510"/>
    </location>
</feature>
<protein>
    <submittedName>
        <fullName evidence="2">Ig-like domain repeat protein</fullName>
    </submittedName>
</protein>
<dbReference type="Pfam" id="PF10282">
    <property type="entry name" value="Lactonase"/>
    <property type="match status" value="1"/>
</dbReference>
<keyword evidence="3" id="KW-1185">Reference proteome</keyword>
<gene>
    <name evidence="2" type="ORF">AB0L16_18490</name>
</gene>
<dbReference type="Gene3D" id="2.130.10.10">
    <property type="entry name" value="YVTN repeat-like/Quinoprotein amine dehydrogenase"/>
    <property type="match status" value="3"/>
</dbReference>
<dbReference type="PANTHER" id="PTHR47197:SF3">
    <property type="entry name" value="DIHYDRO-HEME D1 DEHYDROGENASE"/>
    <property type="match status" value="1"/>
</dbReference>
<sequence length="630" mass="62773">MASAVEKKWRQLIGQREGSGSAGHAAPADPIVRVGSMPTGVVVNPVGGASAYVLNEGDTPGTVSVISTATNAVLTTIRVGSFPFGAAATPNGASVYVTNTADGTVSVINTAVNAVTATITVGSGPLGVAVSPDGRQAYVANSDGPGTVSVINTATNAVTAGITLGGGPMGVAAAVTPDGSNVYVTNNVDDTVNVISTVSNAPITTIPVGTGPTGVAFTPDGLSAYVANGMDNTVSVINTANNTVTATIPVGMSPVAVAASPDGRHIFVVNNGDDTVSVISTVTNTVTFVIPVGRQPVDAAVTPDGTTLYVTNNGDNTVTITPAAPFPTTTTLTTAPDPTVFGQPKVFTTTVSSPQGVPTGTVTFLDGQSPVGSATLGPAGQAGFTTAALLPGSHSLTAVYQGDNNFRQSSSPVDVQTVNKAVSTTVLTAVPDPATVGRPVRLTARVIVLPPGSGTPTGTVTFLDGHTALGTTPLDGSGTAALPLQDPTAGSHALSAVYSGDAEFLGSAGQFNLFVNGLPTRITAVPAVIRFDLSHFQFYIPTLTATLTDQTGTGIPGRLITFSAMPLTGPLTLGTAVTDAHGTAVLSNAVVPPTLITTNQYLAVFAGDATLSPANTTAALAFEIFARQPG</sequence>